<protein>
    <recommendedName>
        <fullName evidence="2">Peptidase A2 domain-containing protein</fullName>
    </recommendedName>
</protein>
<dbReference type="Pfam" id="PF13975">
    <property type="entry name" value="gag-asp_proteas"/>
    <property type="match status" value="1"/>
</dbReference>
<evidence type="ECO:0000313" key="3">
    <source>
        <dbReference type="EMBL" id="QXE24048.1"/>
    </source>
</evidence>
<dbReference type="Gene3D" id="2.40.70.10">
    <property type="entry name" value="Acid Proteases"/>
    <property type="match status" value="1"/>
</dbReference>
<dbReference type="CDD" id="cd05483">
    <property type="entry name" value="retropepsin_like_bacteria"/>
    <property type="match status" value="1"/>
</dbReference>
<evidence type="ECO:0000256" key="1">
    <source>
        <dbReference type="ARBA" id="ARBA00022801"/>
    </source>
</evidence>
<evidence type="ECO:0000259" key="2">
    <source>
        <dbReference type="PROSITE" id="PS50175"/>
    </source>
</evidence>
<dbReference type="AlphaFoldDB" id="A0A975T8A3"/>
<dbReference type="PROSITE" id="PS00141">
    <property type="entry name" value="ASP_PROTEASE"/>
    <property type="match status" value="1"/>
</dbReference>
<organism evidence="3 4">
    <name type="scientific">Richelia sinica FACHB-800</name>
    <dbReference type="NCBI Taxonomy" id="1357546"/>
    <lineage>
        <taxon>Bacteria</taxon>
        <taxon>Bacillati</taxon>
        <taxon>Cyanobacteriota</taxon>
        <taxon>Cyanophyceae</taxon>
        <taxon>Nostocales</taxon>
        <taxon>Nostocaceae</taxon>
        <taxon>Richelia</taxon>
    </lineage>
</organism>
<dbReference type="KEGG" id="rsin:B6N60_02751"/>
<dbReference type="InterPro" id="IPR034122">
    <property type="entry name" value="Retropepsin-like_bacterial"/>
</dbReference>
<dbReference type="InterPro" id="IPR001969">
    <property type="entry name" value="Aspartic_peptidase_AS"/>
</dbReference>
<dbReference type="Proteomes" id="UP000683511">
    <property type="component" value="Chromosome"/>
</dbReference>
<dbReference type="SUPFAM" id="SSF50630">
    <property type="entry name" value="Acid proteases"/>
    <property type="match status" value="1"/>
</dbReference>
<name>A0A975T8A3_9NOST</name>
<reference evidence="3" key="1">
    <citation type="submission" date="2017-04" db="EMBL/GenBank/DDBJ databases">
        <title>Genome deletions in a multicellular cyanobacterial endosymbiont for morphological adaptation in marine diatoms.</title>
        <authorList>
            <person name="Wang Y."/>
            <person name="Gao H."/>
            <person name="Li R."/>
            <person name="Xu X."/>
        </authorList>
    </citation>
    <scope>NUCLEOTIDE SEQUENCE</scope>
    <source>
        <strain evidence="3">FACHB 800</strain>
    </source>
</reference>
<proteinExistence type="predicted"/>
<keyword evidence="1" id="KW-0378">Hydrolase</keyword>
<dbReference type="PROSITE" id="PS50175">
    <property type="entry name" value="ASP_PROT_RETROV"/>
    <property type="match status" value="1"/>
</dbReference>
<accession>A0A975T8A3</accession>
<dbReference type="EMBL" id="CP021056">
    <property type="protein sequence ID" value="QXE24048.1"/>
    <property type="molecule type" value="Genomic_DNA"/>
</dbReference>
<evidence type="ECO:0000313" key="4">
    <source>
        <dbReference type="Proteomes" id="UP000683511"/>
    </source>
</evidence>
<dbReference type="InterPro" id="IPR001995">
    <property type="entry name" value="Peptidase_A2_cat"/>
</dbReference>
<keyword evidence="4" id="KW-1185">Reference proteome</keyword>
<dbReference type="InterPro" id="IPR021109">
    <property type="entry name" value="Peptidase_aspartic_dom_sf"/>
</dbReference>
<dbReference type="GO" id="GO:0004190">
    <property type="term" value="F:aspartic-type endopeptidase activity"/>
    <property type="evidence" value="ECO:0007669"/>
    <property type="project" value="InterPro"/>
</dbReference>
<dbReference type="GO" id="GO:0006508">
    <property type="term" value="P:proteolysis"/>
    <property type="evidence" value="ECO:0007669"/>
    <property type="project" value="InterPro"/>
</dbReference>
<gene>
    <name evidence="3" type="ORF">B6N60_02751</name>
</gene>
<feature type="domain" description="Peptidase A2" evidence="2">
    <location>
        <begin position="102"/>
        <end position="178"/>
    </location>
</feature>
<sequence length="196" mass="21062">MVPTLFVAAISYRVGAEDTGLCFMVTSSGKTVSLGKLCGKTAQKPETNTAAITTEAPENKEHKSSGLKSNKKIDTRVARIPIKRRIGRTPVIEVNFNNKQSFDMILDTGANSTLITRKMANKLNIKTTGSIAAQIADGSQIKLLTGQVKSIAVSGMVAQNLEVAIAPNAGIGLLGHDFFGEYDIKLSAKEVEFHRR</sequence>